<feature type="transmembrane region" description="Helical" evidence="5">
    <location>
        <begin position="235"/>
        <end position="254"/>
    </location>
</feature>
<feature type="transmembrane region" description="Helical" evidence="5">
    <location>
        <begin position="47"/>
        <end position="65"/>
    </location>
</feature>
<evidence type="ECO:0000256" key="4">
    <source>
        <dbReference type="ARBA" id="ARBA00023136"/>
    </source>
</evidence>
<comment type="subcellular location">
    <subcellularLocation>
        <location evidence="1">Membrane</location>
        <topology evidence="1">Multi-pass membrane protein</topology>
    </subcellularLocation>
</comment>
<keyword evidence="7" id="KW-1185">Reference proteome</keyword>
<evidence type="ECO:0000256" key="1">
    <source>
        <dbReference type="ARBA" id="ARBA00004141"/>
    </source>
</evidence>
<evidence type="ECO:0000256" key="3">
    <source>
        <dbReference type="ARBA" id="ARBA00022989"/>
    </source>
</evidence>
<feature type="transmembrane region" description="Helical" evidence="5">
    <location>
        <begin position="171"/>
        <end position="195"/>
    </location>
</feature>
<accession>A0ABW2RH77</accession>
<dbReference type="InterPro" id="IPR003689">
    <property type="entry name" value="ZIP"/>
</dbReference>
<keyword evidence="2 5" id="KW-0812">Transmembrane</keyword>
<feature type="transmembrane region" description="Helical" evidence="5">
    <location>
        <begin position="201"/>
        <end position="223"/>
    </location>
</feature>
<evidence type="ECO:0000256" key="5">
    <source>
        <dbReference type="SAM" id="Phobius"/>
    </source>
</evidence>
<evidence type="ECO:0000256" key="2">
    <source>
        <dbReference type="ARBA" id="ARBA00022692"/>
    </source>
</evidence>
<evidence type="ECO:0000313" key="6">
    <source>
        <dbReference type="EMBL" id="MFC7440267.1"/>
    </source>
</evidence>
<dbReference type="Pfam" id="PF02535">
    <property type="entry name" value="Zip"/>
    <property type="match status" value="1"/>
</dbReference>
<proteinExistence type="predicted"/>
<reference evidence="7" key="1">
    <citation type="journal article" date="2019" name="Int. J. Syst. Evol. Microbiol.">
        <title>The Global Catalogue of Microorganisms (GCM) 10K type strain sequencing project: providing services to taxonomists for standard genome sequencing and annotation.</title>
        <authorList>
            <consortium name="The Broad Institute Genomics Platform"/>
            <consortium name="The Broad Institute Genome Sequencing Center for Infectious Disease"/>
            <person name="Wu L."/>
            <person name="Ma J."/>
        </authorList>
    </citation>
    <scope>NUCLEOTIDE SEQUENCE [LARGE SCALE GENOMIC DNA]</scope>
    <source>
        <strain evidence="7">CGMCC 1.12942</strain>
    </source>
</reference>
<sequence length="256" mass="27419">MGRADETALNLGVARSRNGLSALTTQESHSFSRVESQTRIPILTQEAIYAISSGLISGIVIFELVPEAWKRYEVPSLLTGIIIGIVLISALESFFSRLIIFTTHKHLQLMNSIILIGIGISLHNLPLGISLGATLFLDSRLVTSLVGALLIHHIPEGLALLTPLIANGTRFIPIVTITFLLSLSLGVGSAIGMLTGSASSFYYGVLIGIALTFIAHIGLNEMGAKALQMLNTTHFAIYTLAGLSVCYLLISFVHTH</sequence>
<protein>
    <submittedName>
        <fullName evidence="6">ZIP family metal transporter</fullName>
    </submittedName>
</protein>
<dbReference type="EMBL" id="JBHTBW010000007">
    <property type="protein sequence ID" value="MFC7440267.1"/>
    <property type="molecule type" value="Genomic_DNA"/>
</dbReference>
<dbReference type="Proteomes" id="UP001596500">
    <property type="component" value="Unassembled WGS sequence"/>
</dbReference>
<name>A0ABW2RH77_9BACL</name>
<keyword evidence="4 5" id="KW-0472">Membrane</keyword>
<feature type="transmembrane region" description="Helical" evidence="5">
    <location>
        <begin position="112"/>
        <end position="136"/>
    </location>
</feature>
<dbReference type="RefSeq" id="WP_379863510.1">
    <property type="nucleotide sequence ID" value="NZ_JBHTBW010000007.1"/>
</dbReference>
<feature type="transmembrane region" description="Helical" evidence="5">
    <location>
        <begin position="77"/>
        <end position="100"/>
    </location>
</feature>
<organism evidence="6 7">
    <name type="scientific">Laceyella putida</name>
    <dbReference type="NCBI Taxonomy" id="110101"/>
    <lineage>
        <taxon>Bacteria</taxon>
        <taxon>Bacillati</taxon>
        <taxon>Bacillota</taxon>
        <taxon>Bacilli</taxon>
        <taxon>Bacillales</taxon>
        <taxon>Thermoactinomycetaceae</taxon>
        <taxon>Laceyella</taxon>
    </lineage>
</organism>
<gene>
    <name evidence="6" type="ORF">ACFQNG_03695</name>
</gene>
<comment type="caution">
    <text evidence="6">The sequence shown here is derived from an EMBL/GenBank/DDBJ whole genome shotgun (WGS) entry which is preliminary data.</text>
</comment>
<evidence type="ECO:0000313" key="7">
    <source>
        <dbReference type="Proteomes" id="UP001596500"/>
    </source>
</evidence>
<keyword evidence="3 5" id="KW-1133">Transmembrane helix</keyword>